<feature type="domain" description="Multidrug resistance protein MdtA-like beta-barrel" evidence="7">
    <location>
        <begin position="208"/>
        <end position="298"/>
    </location>
</feature>
<keyword evidence="10" id="KW-1185">Reference proteome</keyword>
<dbReference type="InterPro" id="IPR058624">
    <property type="entry name" value="MdtA-like_HH"/>
</dbReference>
<feature type="domain" description="Multidrug resistance protein MdtA-like barrel-sandwich hybrid" evidence="6">
    <location>
        <begin position="63"/>
        <end position="204"/>
    </location>
</feature>
<dbReference type="Pfam" id="PF25876">
    <property type="entry name" value="HH_MFP_RND"/>
    <property type="match status" value="1"/>
</dbReference>
<dbReference type="Gene3D" id="1.10.287.470">
    <property type="entry name" value="Helix hairpin bin"/>
    <property type="match status" value="1"/>
</dbReference>
<dbReference type="PANTHER" id="PTHR30158:SF3">
    <property type="entry name" value="MULTIDRUG EFFLUX PUMP SUBUNIT ACRA-RELATED"/>
    <property type="match status" value="1"/>
</dbReference>
<gene>
    <name evidence="9" type="ORF">AWB66_03624</name>
</gene>
<comment type="similarity">
    <text evidence="2">Belongs to the membrane fusion protein (MFP) (TC 8.A.1) family.</text>
</comment>
<dbReference type="Pfam" id="PF25944">
    <property type="entry name" value="Beta-barrel_RND"/>
    <property type="match status" value="1"/>
</dbReference>
<comment type="caution">
    <text evidence="9">The sequence shown here is derived from an EMBL/GenBank/DDBJ whole genome shotgun (WGS) entry which is preliminary data.</text>
</comment>
<evidence type="ECO:0000313" key="9">
    <source>
        <dbReference type="EMBL" id="SAL62086.1"/>
    </source>
</evidence>
<dbReference type="InterPro" id="IPR058626">
    <property type="entry name" value="MdtA-like_b-barrel"/>
</dbReference>
<dbReference type="InterPro" id="IPR058625">
    <property type="entry name" value="MdtA-like_BSH"/>
</dbReference>
<dbReference type="PANTHER" id="PTHR30158">
    <property type="entry name" value="ACRA/E-RELATED COMPONENT OF DRUG EFFLUX TRANSPORTER"/>
    <property type="match status" value="1"/>
</dbReference>
<evidence type="ECO:0000256" key="3">
    <source>
        <dbReference type="SAM" id="MobiDB-lite"/>
    </source>
</evidence>
<name>A0A158IZR0_9BURK</name>
<dbReference type="PROSITE" id="PS51257">
    <property type="entry name" value="PROKAR_LIPOPROTEIN"/>
    <property type="match status" value="1"/>
</dbReference>
<dbReference type="AlphaFoldDB" id="A0A158IZR0"/>
<dbReference type="Proteomes" id="UP000054717">
    <property type="component" value="Unassembled WGS sequence"/>
</dbReference>
<keyword evidence="4" id="KW-0732">Signal</keyword>
<dbReference type="Gene3D" id="2.40.30.170">
    <property type="match status" value="1"/>
</dbReference>
<feature type="region of interest" description="Disordered" evidence="3">
    <location>
        <begin position="383"/>
        <end position="423"/>
    </location>
</feature>
<dbReference type="GO" id="GO:0030313">
    <property type="term" value="C:cell envelope"/>
    <property type="evidence" value="ECO:0007669"/>
    <property type="project" value="UniProtKB-SubCell"/>
</dbReference>
<evidence type="ECO:0000259" key="5">
    <source>
        <dbReference type="Pfam" id="PF25876"/>
    </source>
</evidence>
<evidence type="ECO:0000259" key="6">
    <source>
        <dbReference type="Pfam" id="PF25917"/>
    </source>
</evidence>
<feature type="domain" description="Multidrug resistance protein MdtA-like alpha-helical hairpin" evidence="5">
    <location>
        <begin position="102"/>
        <end position="171"/>
    </location>
</feature>
<dbReference type="Gene3D" id="2.40.420.20">
    <property type="match status" value="1"/>
</dbReference>
<evidence type="ECO:0000259" key="8">
    <source>
        <dbReference type="Pfam" id="PF25967"/>
    </source>
</evidence>
<sequence length="423" mass="43593">MRVERVPFRLISAATAALFFAACGQKQSAPPPQTPEVGVVTVQPTSVPVVDELPGRTSAFLNAQVRARVDGIVLRREFTEGADVKAGQRLYKIDPAPYIAALNNAKATLAKAQANVATQNALVGRYKVLVAANAVSKQDYDNAFAAQGQAVADVAAGKAAVDTAQINLGYTDVVSPISGRTGLSQVTPGAYVQASAATLLTTVQQLDPVYVDLTQSSVEGLKLRRQIQEGRLQTQGIHAAKVTLVLEDGRVYPEAGKLQFSDVSVDQGTGSVTVRAIFPNKDRVLLPGMFVRARIEEGVNDRALVVPQIGVTHDQKGQAVALVIGQGDKVELRTLVTSGTHGSNWVVDSGLNPGDRVIVNGVEKAKPGMTVKPVAAQLPAQPASDAQAAALSNASGAPAASGAQGAASGAAGASSAQAASGAQ</sequence>
<dbReference type="GO" id="GO:0046677">
    <property type="term" value="P:response to antibiotic"/>
    <property type="evidence" value="ECO:0007669"/>
    <property type="project" value="TreeGrafter"/>
</dbReference>
<dbReference type="SUPFAM" id="SSF111369">
    <property type="entry name" value="HlyD-like secretion proteins"/>
    <property type="match status" value="1"/>
</dbReference>
<dbReference type="RefSeq" id="WP_087631550.1">
    <property type="nucleotide sequence ID" value="NZ_FCNZ02000013.1"/>
</dbReference>
<dbReference type="GO" id="GO:0005886">
    <property type="term" value="C:plasma membrane"/>
    <property type="evidence" value="ECO:0007669"/>
    <property type="project" value="TreeGrafter"/>
</dbReference>
<reference evidence="9" key="1">
    <citation type="submission" date="2016-01" db="EMBL/GenBank/DDBJ databases">
        <authorList>
            <person name="Peeters Charlotte."/>
        </authorList>
    </citation>
    <scope>NUCLEOTIDE SEQUENCE</scope>
    <source>
        <strain evidence="9">LMG 22936</strain>
    </source>
</reference>
<feature type="signal peptide" evidence="4">
    <location>
        <begin position="1"/>
        <end position="28"/>
    </location>
</feature>
<proteinExistence type="inferred from homology"/>
<dbReference type="Pfam" id="PF25917">
    <property type="entry name" value="BSH_RND"/>
    <property type="match status" value="1"/>
</dbReference>
<protein>
    <submittedName>
        <fullName evidence="9">RND family acriflavine resistance protein A</fullName>
    </submittedName>
</protein>
<dbReference type="STRING" id="326475.AWB66_03624"/>
<evidence type="ECO:0000313" key="10">
    <source>
        <dbReference type="Proteomes" id="UP000054717"/>
    </source>
</evidence>
<evidence type="ECO:0000256" key="4">
    <source>
        <dbReference type="SAM" id="SignalP"/>
    </source>
</evidence>
<feature type="chain" id="PRO_5011110437" evidence="4">
    <location>
        <begin position="29"/>
        <end position="423"/>
    </location>
</feature>
<feature type="domain" description="Multidrug resistance protein MdtA-like C-terminal permuted SH3" evidence="8">
    <location>
        <begin position="303"/>
        <end position="363"/>
    </location>
</feature>
<evidence type="ECO:0000256" key="1">
    <source>
        <dbReference type="ARBA" id="ARBA00004196"/>
    </source>
</evidence>
<accession>A0A158IZR0</accession>
<dbReference type="EMBL" id="FCNZ02000013">
    <property type="protein sequence ID" value="SAL62086.1"/>
    <property type="molecule type" value="Genomic_DNA"/>
</dbReference>
<dbReference type="Gene3D" id="2.40.50.100">
    <property type="match status" value="1"/>
</dbReference>
<dbReference type="InterPro" id="IPR058627">
    <property type="entry name" value="MdtA-like_C"/>
</dbReference>
<evidence type="ECO:0000256" key="2">
    <source>
        <dbReference type="ARBA" id="ARBA00009477"/>
    </source>
</evidence>
<dbReference type="GO" id="GO:0022857">
    <property type="term" value="F:transmembrane transporter activity"/>
    <property type="evidence" value="ECO:0007669"/>
    <property type="project" value="InterPro"/>
</dbReference>
<dbReference type="Pfam" id="PF25967">
    <property type="entry name" value="RND-MFP_C"/>
    <property type="match status" value="1"/>
</dbReference>
<dbReference type="FunFam" id="2.40.420.20:FF:000001">
    <property type="entry name" value="Efflux RND transporter periplasmic adaptor subunit"/>
    <property type="match status" value="1"/>
</dbReference>
<evidence type="ECO:0000259" key="7">
    <source>
        <dbReference type="Pfam" id="PF25944"/>
    </source>
</evidence>
<comment type="subcellular location">
    <subcellularLocation>
        <location evidence="1">Cell envelope</location>
    </subcellularLocation>
</comment>
<organism evidence="9 10">
    <name type="scientific">Caballeronia telluris</name>
    <dbReference type="NCBI Taxonomy" id="326475"/>
    <lineage>
        <taxon>Bacteria</taxon>
        <taxon>Pseudomonadati</taxon>
        <taxon>Pseudomonadota</taxon>
        <taxon>Betaproteobacteria</taxon>
        <taxon>Burkholderiales</taxon>
        <taxon>Burkholderiaceae</taxon>
        <taxon>Caballeronia</taxon>
    </lineage>
</organism>
<dbReference type="InterPro" id="IPR006143">
    <property type="entry name" value="RND_pump_MFP"/>
</dbReference>
<dbReference type="NCBIfam" id="TIGR01730">
    <property type="entry name" value="RND_mfp"/>
    <property type="match status" value="1"/>
</dbReference>